<name>A0A2S9WTH4_9FLAO</name>
<gene>
    <name evidence="1" type="ORF">BST86_06450</name>
</gene>
<proteinExistence type="predicted"/>
<dbReference type="Pfam" id="PF16264">
    <property type="entry name" value="SatD"/>
    <property type="match status" value="1"/>
</dbReference>
<protein>
    <recommendedName>
        <fullName evidence="3">SatD family (SatD)</fullName>
    </recommendedName>
</protein>
<dbReference type="OrthoDB" id="7064118at2"/>
<dbReference type="Proteomes" id="UP000239532">
    <property type="component" value="Unassembled WGS sequence"/>
</dbReference>
<sequence length="206" mass="23333">MKVVIAGDIINSQQNDPETFIKALKDILSEYSSDGLFQIYRGDSFQALLKRPELGMFVALQLKSALKRSNGLDVRIAIGLGDVNVIQNDIAISKGSALIRSGQLLDSLKHKNQNLMVRSDHKLDYYMNNMLKMALLFMDNWTENAAEVIFEFLHNPHINQEELGLKLGIQQATVSRRLDRANWKETGIVSGLFREYYKDVSNDSIL</sequence>
<evidence type="ECO:0000313" key="2">
    <source>
        <dbReference type="Proteomes" id="UP000239532"/>
    </source>
</evidence>
<reference evidence="1 2" key="1">
    <citation type="submission" date="2016-11" db="EMBL/GenBank/DDBJ databases">
        <title>Trade-off between light-utilization and light-protection in marine flavobacteria.</title>
        <authorList>
            <person name="Kumagai Y."/>
        </authorList>
    </citation>
    <scope>NUCLEOTIDE SEQUENCE [LARGE SCALE GENOMIC DNA]</scope>
    <source>
        <strain evidence="1 2">JCM 17109</strain>
    </source>
</reference>
<evidence type="ECO:0000313" key="1">
    <source>
        <dbReference type="EMBL" id="PRP66764.1"/>
    </source>
</evidence>
<dbReference type="AlphaFoldDB" id="A0A2S9WTH4"/>
<keyword evidence="2" id="KW-1185">Reference proteome</keyword>
<dbReference type="RefSeq" id="WP_105982561.1">
    <property type="nucleotide sequence ID" value="NZ_MQUC01000003.1"/>
</dbReference>
<evidence type="ECO:0008006" key="3">
    <source>
        <dbReference type="Google" id="ProtNLM"/>
    </source>
</evidence>
<organism evidence="1 2">
    <name type="scientific">Nonlabens agnitus</name>
    <dbReference type="NCBI Taxonomy" id="870484"/>
    <lineage>
        <taxon>Bacteria</taxon>
        <taxon>Pseudomonadati</taxon>
        <taxon>Bacteroidota</taxon>
        <taxon>Flavobacteriia</taxon>
        <taxon>Flavobacteriales</taxon>
        <taxon>Flavobacteriaceae</taxon>
        <taxon>Nonlabens</taxon>
    </lineage>
</organism>
<dbReference type="InterPro" id="IPR032580">
    <property type="entry name" value="SatD"/>
</dbReference>
<dbReference type="InterPro" id="IPR036388">
    <property type="entry name" value="WH-like_DNA-bd_sf"/>
</dbReference>
<dbReference type="EMBL" id="MQUC01000003">
    <property type="protein sequence ID" value="PRP66764.1"/>
    <property type="molecule type" value="Genomic_DNA"/>
</dbReference>
<dbReference type="Gene3D" id="1.10.10.10">
    <property type="entry name" value="Winged helix-like DNA-binding domain superfamily/Winged helix DNA-binding domain"/>
    <property type="match status" value="1"/>
</dbReference>
<accession>A0A2S9WTH4</accession>
<comment type="caution">
    <text evidence="1">The sequence shown here is derived from an EMBL/GenBank/DDBJ whole genome shotgun (WGS) entry which is preliminary data.</text>
</comment>